<dbReference type="RefSeq" id="WP_125227374.1">
    <property type="nucleotide sequence ID" value="NZ_RQYT01000007.1"/>
</dbReference>
<feature type="domain" description="DNA mimic protein DMP19 C-terminal" evidence="1">
    <location>
        <begin position="51"/>
        <end position="160"/>
    </location>
</feature>
<evidence type="ECO:0000259" key="1">
    <source>
        <dbReference type="Pfam" id="PF14300"/>
    </source>
</evidence>
<proteinExistence type="predicted"/>
<accession>A0A3P1WUR3</accession>
<dbReference type="InterPro" id="IPR025402">
    <property type="entry name" value="DMP19_C"/>
</dbReference>
<protein>
    <recommendedName>
        <fullName evidence="1">DNA mimic protein DMP19 C-terminal domain-containing protein</fullName>
    </recommendedName>
</protein>
<gene>
    <name evidence="2" type="ORF">EII35_05035</name>
</gene>
<dbReference type="AlphaFoldDB" id="A0A3P1WUR3"/>
<dbReference type="OrthoDB" id="3720724at2"/>
<comment type="caution">
    <text evidence="2">The sequence shown here is derived from an EMBL/GenBank/DDBJ whole genome shotgun (WGS) entry which is preliminary data.</text>
</comment>
<sequence length="265" mass="28929">MRIGERIWLAAETVAKERESGNDWALNSANTLAVREFLSCRDGGVIDSAALHPDAVGACELDAFIGLSMRGGLLGHIWNSGWDPDAVAAVERTLGRVGAVEHQAVFREVVARIDADPEERDLLLEWEVLPGALDRDLRGLWSSELEGDLFDVLDLIEAFLAGHPDLAIVPEAELAELRAEAGALPTRPHRVTRRYVAVVQAACAAAGLELSGIQERDPQFPFEGEPRRSVSFLAEDGRRYRAVVLGDRTALVDDEGMEVLRFATP</sequence>
<dbReference type="EMBL" id="RQYT01000007">
    <property type="protein sequence ID" value="RRD50319.1"/>
    <property type="molecule type" value="Genomic_DNA"/>
</dbReference>
<evidence type="ECO:0000313" key="3">
    <source>
        <dbReference type="Proteomes" id="UP000280935"/>
    </source>
</evidence>
<evidence type="ECO:0000313" key="2">
    <source>
        <dbReference type="EMBL" id="RRD50319.1"/>
    </source>
</evidence>
<reference evidence="2 3" key="1">
    <citation type="submission" date="2018-11" db="EMBL/GenBank/DDBJ databases">
        <title>Genomes From Bacteria Associated with the Canine Oral Cavity: a Test Case for Automated Genome-Based Taxonomic Assignment.</title>
        <authorList>
            <person name="Coil D.A."/>
            <person name="Jospin G."/>
            <person name="Darling A.E."/>
            <person name="Wallis C."/>
            <person name="Davis I.J."/>
            <person name="Harris S."/>
            <person name="Eisen J.A."/>
            <person name="Holcombe L.J."/>
            <person name="O'Flynn C."/>
        </authorList>
    </citation>
    <scope>NUCLEOTIDE SEQUENCE [LARGE SCALE GENOMIC DNA]</scope>
    <source>
        <strain evidence="2 3">OH2822_COT-296</strain>
    </source>
</reference>
<name>A0A3P1WUR3_9ACTN</name>
<dbReference type="Proteomes" id="UP000280935">
    <property type="component" value="Unassembled WGS sequence"/>
</dbReference>
<organism evidence="2 3">
    <name type="scientific">Arachnia propionica</name>
    <dbReference type="NCBI Taxonomy" id="1750"/>
    <lineage>
        <taxon>Bacteria</taxon>
        <taxon>Bacillati</taxon>
        <taxon>Actinomycetota</taxon>
        <taxon>Actinomycetes</taxon>
        <taxon>Propionibacteriales</taxon>
        <taxon>Propionibacteriaceae</taxon>
        <taxon>Arachnia</taxon>
    </lineage>
</organism>
<dbReference type="Pfam" id="PF14300">
    <property type="entry name" value="DMP19"/>
    <property type="match status" value="1"/>
</dbReference>